<feature type="compositionally biased region" description="Polar residues" evidence="1">
    <location>
        <begin position="78"/>
        <end position="112"/>
    </location>
</feature>
<evidence type="ECO:0000313" key="2">
    <source>
        <dbReference type="EMBL" id="VFQ61462.1"/>
    </source>
</evidence>
<reference evidence="2 3" key="1">
    <citation type="submission" date="2018-04" db="EMBL/GenBank/DDBJ databases">
        <authorList>
            <person name="Vogel A."/>
        </authorList>
    </citation>
    <scope>NUCLEOTIDE SEQUENCE [LARGE SCALE GENOMIC DNA]</scope>
</reference>
<dbReference type="EMBL" id="OOIL02000171">
    <property type="protein sequence ID" value="VFQ61462.1"/>
    <property type="molecule type" value="Genomic_DNA"/>
</dbReference>
<accession>A0A484KH92</accession>
<keyword evidence="3" id="KW-1185">Reference proteome</keyword>
<protein>
    <submittedName>
        <fullName evidence="2">Uncharacterized protein</fullName>
    </submittedName>
</protein>
<dbReference type="AlphaFoldDB" id="A0A484KH92"/>
<sequence>MNQSSRFTQLTLQTQAVKNHVLWADLGISQPQQPTHTVLPWLQVLLDKKHPQKTNTRLSWFQSQDHGSIQKRSKNRTEYQPQKQIHNGKNIHKNQLTKTKQEPVNASSNVTQ</sequence>
<evidence type="ECO:0000313" key="3">
    <source>
        <dbReference type="Proteomes" id="UP000595140"/>
    </source>
</evidence>
<gene>
    <name evidence="2" type="ORF">CCAM_LOCUS3238</name>
</gene>
<name>A0A484KH92_9ASTE</name>
<feature type="compositionally biased region" description="Polar residues" evidence="1">
    <location>
        <begin position="56"/>
        <end position="67"/>
    </location>
</feature>
<proteinExistence type="predicted"/>
<evidence type="ECO:0000256" key="1">
    <source>
        <dbReference type="SAM" id="MobiDB-lite"/>
    </source>
</evidence>
<organism evidence="2 3">
    <name type="scientific">Cuscuta campestris</name>
    <dbReference type="NCBI Taxonomy" id="132261"/>
    <lineage>
        <taxon>Eukaryota</taxon>
        <taxon>Viridiplantae</taxon>
        <taxon>Streptophyta</taxon>
        <taxon>Embryophyta</taxon>
        <taxon>Tracheophyta</taxon>
        <taxon>Spermatophyta</taxon>
        <taxon>Magnoliopsida</taxon>
        <taxon>eudicotyledons</taxon>
        <taxon>Gunneridae</taxon>
        <taxon>Pentapetalae</taxon>
        <taxon>asterids</taxon>
        <taxon>lamiids</taxon>
        <taxon>Solanales</taxon>
        <taxon>Convolvulaceae</taxon>
        <taxon>Cuscuteae</taxon>
        <taxon>Cuscuta</taxon>
        <taxon>Cuscuta subgen. Grammica</taxon>
        <taxon>Cuscuta sect. Cleistogrammica</taxon>
    </lineage>
</organism>
<feature type="region of interest" description="Disordered" evidence="1">
    <location>
        <begin position="56"/>
        <end position="112"/>
    </location>
</feature>
<dbReference type="Proteomes" id="UP000595140">
    <property type="component" value="Unassembled WGS sequence"/>
</dbReference>